<dbReference type="Pfam" id="PF05729">
    <property type="entry name" value="NACHT"/>
    <property type="match status" value="1"/>
</dbReference>
<dbReference type="PANTHER" id="PTHR46844:SF1">
    <property type="entry name" value="SLR5058 PROTEIN"/>
    <property type="match status" value="1"/>
</dbReference>
<dbReference type="SMART" id="SM00567">
    <property type="entry name" value="EZ_HEAT"/>
    <property type="match status" value="4"/>
</dbReference>
<dbReference type="Proteomes" id="UP000262621">
    <property type="component" value="Unassembled WGS sequence"/>
</dbReference>
<dbReference type="AlphaFoldDB" id="A0A372FUC7"/>
<dbReference type="InterPro" id="IPR027417">
    <property type="entry name" value="P-loop_NTPase"/>
</dbReference>
<dbReference type="InterPro" id="IPR016024">
    <property type="entry name" value="ARM-type_fold"/>
</dbReference>
<reference evidence="2 3" key="1">
    <citation type="submission" date="2018-08" db="EMBL/GenBank/DDBJ databases">
        <title>Verrucosispora craniellae sp. nov., isolated from a marine sponge in the South China Sea.</title>
        <authorList>
            <person name="Li L."/>
            <person name="Lin H.W."/>
        </authorList>
    </citation>
    <scope>NUCLEOTIDE SEQUENCE [LARGE SCALE GENOMIC DNA]</scope>
    <source>
        <strain evidence="2 3">LHW63014</strain>
    </source>
</reference>
<dbReference type="Pfam" id="PF13646">
    <property type="entry name" value="HEAT_2"/>
    <property type="match status" value="1"/>
</dbReference>
<protein>
    <submittedName>
        <fullName evidence="2">NACHT domain-containing protein</fullName>
    </submittedName>
</protein>
<dbReference type="Gene3D" id="3.40.50.300">
    <property type="entry name" value="P-loop containing nucleotide triphosphate hydrolases"/>
    <property type="match status" value="1"/>
</dbReference>
<dbReference type="OrthoDB" id="135105at2"/>
<keyword evidence="3" id="KW-1185">Reference proteome</keyword>
<dbReference type="InterPro" id="IPR011989">
    <property type="entry name" value="ARM-like"/>
</dbReference>
<name>A0A372FUC7_9ACTN</name>
<sequence length="763" mass="84956">MQLLTAAGASTPDGDRVETYRATLRRRLRLDPVESSIPLEVRSTTLAGSDTSESLLDLVRTGEESRIVLLGNPGAGKTTLAKQLCLDLVESSPDRIPVFAELKRYQATSRDIRTLLRAQTPDLWPRDEKELPGRVGVVVLDGLNEVAESQLHDALADIEEFIDSPDVADVTCVLTCRAVDFPTSYGPSFARYEVVPVSAASAQRYLDERLGPKRAEQVWRQLPHRLRTLCHSPLLLGMLTTVLLDEADTDRDLPRNRGAVYARFLSQLNRRTRERNRVETPEDIREACLAFLAYRLKNERVDVPRIELGEYVTKDFFDPSWHIPIGALQREVLDLPPMGAVSSSQPDAASHRSFMHQSFQEYYTAVYLKSWLSRPPQEGIRLADLRTELGAGAVAWRETFCFLSGMLDDSTELVRACRKAENHLLAAGCIEHANTVLPAEVDDFICQTLDAFKYGDGFNYHLMFALQRVTDRSSSGLPRRVADDIGYWAEKYSRSRSDPQTIATSVTDEQVIAMVTDGSPHERIDAVWTLGQRQVGSALPMLEALAVRETDEAVREYAVVALGRIAAERSFPILRQIATSNDENKWIRSYALHAIGSFPTPEAVAVLVDYLTQPDRQPFADDAAWPLSVLARSHHELVRPQLPVLLEVLHREALDRYTKGCVLYVFGCGGFTEANDAILDYLETEEDPYVLEDGAHALGALGLRTSLGLLSRLADPAVSGDAMTRREALRSLVALDGVESPAARAARQDPASFVRDVVERHDR</sequence>
<dbReference type="PANTHER" id="PTHR46844">
    <property type="entry name" value="SLR5058 PROTEIN"/>
    <property type="match status" value="1"/>
</dbReference>
<accession>A0A372FUC7</accession>
<dbReference type="InterPro" id="IPR007111">
    <property type="entry name" value="NACHT_NTPase"/>
</dbReference>
<comment type="caution">
    <text evidence="2">The sequence shown here is derived from an EMBL/GenBank/DDBJ whole genome shotgun (WGS) entry which is preliminary data.</text>
</comment>
<dbReference type="Gene3D" id="1.25.10.10">
    <property type="entry name" value="Leucine-rich Repeat Variant"/>
    <property type="match status" value="1"/>
</dbReference>
<organism evidence="2 3">
    <name type="scientific">Micromonospora craniellae</name>
    <dbReference type="NCBI Taxonomy" id="2294034"/>
    <lineage>
        <taxon>Bacteria</taxon>
        <taxon>Bacillati</taxon>
        <taxon>Actinomycetota</taxon>
        <taxon>Actinomycetes</taxon>
        <taxon>Micromonosporales</taxon>
        <taxon>Micromonosporaceae</taxon>
        <taxon>Micromonospora</taxon>
    </lineage>
</organism>
<evidence type="ECO:0000259" key="1">
    <source>
        <dbReference type="Pfam" id="PF05729"/>
    </source>
</evidence>
<dbReference type="InterPro" id="IPR004155">
    <property type="entry name" value="PBS_lyase_HEAT"/>
</dbReference>
<dbReference type="EMBL" id="QVFU01000031">
    <property type="protein sequence ID" value="RFS44387.1"/>
    <property type="molecule type" value="Genomic_DNA"/>
</dbReference>
<dbReference type="SUPFAM" id="SSF48371">
    <property type="entry name" value="ARM repeat"/>
    <property type="match status" value="1"/>
</dbReference>
<proteinExistence type="predicted"/>
<dbReference type="SUPFAM" id="SSF52540">
    <property type="entry name" value="P-loop containing nucleoside triphosphate hydrolases"/>
    <property type="match status" value="1"/>
</dbReference>
<evidence type="ECO:0000313" key="3">
    <source>
        <dbReference type="Proteomes" id="UP000262621"/>
    </source>
</evidence>
<evidence type="ECO:0000313" key="2">
    <source>
        <dbReference type="EMBL" id="RFS44387.1"/>
    </source>
</evidence>
<gene>
    <name evidence="2" type="ORF">D0Q02_22725</name>
</gene>
<feature type="domain" description="NACHT" evidence="1">
    <location>
        <begin position="66"/>
        <end position="208"/>
    </location>
</feature>
<dbReference type="RefSeq" id="WP_117230047.1">
    <property type="nucleotide sequence ID" value="NZ_CP061725.1"/>
</dbReference>